<evidence type="ECO:0000313" key="1">
    <source>
        <dbReference type="EMBL" id="KAI3821274.1"/>
    </source>
</evidence>
<name>A0ACB9JLB9_9ASTR</name>
<accession>A0ACB9JLB9</accession>
<dbReference type="EMBL" id="CM042020">
    <property type="protein sequence ID" value="KAI3821274.1"/>
    <property type="molecule type" value="Genomic_DNA"/>
</dbReference>
<proteinExistence type="predicted"/>
<reference evidence="1 2" key="2">
    <citation type="journal article" date="2022" name="Mol. Ecol. Resour.">
        <title>The genomes of chicory, endive, great burdock and yacon provide insights into Asteraceae paleo-polyploidization history and plant inulin production.</title>
        <authorList>
            <person name="Fan W."/>
            <person name="Wang S."/>
            <person name="Wang H."/>
            <person name="Wang A."/>
            <person name="Jiang F."/>
            <person name="Liu H."/>
            <person name="Zhao H."/>
            <person name="Xu D."/>
            <person name="Zhang Y."/>
        </authorList>
    </citation>
    <scope>NUCLEOTIDE SEQUENCE [LARGE SCALE GENOMIC DNA]</scope>
    <source>
        <strain evidence="2">cv. Yunnan</strain>
        <tissue evidence="1">Leaves</tissue>
    </source>
</reference>
<dbReference type="Proteomes" id="UP001056120">
    <property type="component" value="Linkage Group LG03"/>
</dbReference>
<organism evidence="1 2">
    <name type="scientific">Smallanthus sonchifolius</name>
    <dbReference type="NCBI Taxonomy" id="185202"/>
    <lineage>
        <taxon>Eukaryota</taxon>
        <taxon>Viridiplantae</taxon>
        <taxon>Streptophyta</taxon>
        <taxon>Embryophyta</taxon>
        <taxon>Tracheophyta</taxon>
        <taxon>Spermatophyta</taxon>
        <taxon>Magnoliopsida</taxon>
        <taxon>eudicotyledons</taxon>
        <taxon>Gunneridae</taxon>
        <taxon>Pentapetalae</taxon>
        <taxon>asterids</taxon>
        <taxon>campanulids</taxon>
        <taxon>Asterales</taxon>
        <taxon>Asteraceae</taxon>
        <taxon>Asteroideae</taxon>
        <taxon>Heliantheae alliance</taxon>
        <taxon>Millerieae</taxon>
        <taxon>Smallanthus</taxon>
    </lineage>
</organism>
<keyword evidence="2" id="KW-1185">Reference proteome</keyword>
<reference evidence="2" key="1">
    <citation type="journal article" date="2022" name="Mol. Ecol. Resour.">
        <title>The genomes of chicory, endive, great burdock and yacon provide insights into Asteraceae palaeo-polyploidization history and plant inulin production.</title>
        <authorList>
            <person name="Fan W."/>
            <person name="Wang S."/>
            <person name="Wang H."/>
            <person name="Wang A."/>
            <person name="Jiang F."/>
            <person name="Liu H."/>
            <person name="Zhao H."/>
            <person name="Xu D."/>
            <person name="Zhang Y."/>
        </authorList>
    </citation>
    <scope>NUCLEOTIDE SEQUENCE [LARGE SCALE GENOMIC DNA]</scope>
    <source>
        <strain evidence="2">cv. Yunnan</strain>
    </source>
</reference>
<gene>
    <name evidence="1" type="ORF">L1987_08838</name>
</gene>
<comment type="caution">
    <text evidence="1">The sequence shown here is derived from an EMBL/GenBank/DDBJ whole genome shotgun (WGS) entry which is preliminary data.</text>
</comment>
<sequence length="414" mass="46754">MEDPSRSNSGRQVHGVETCDDIVYDYDKGTDDDRDREVNLKVKSALEGVKSFPFKRIIFQFWRPLDDGGRLVLESFRNAYAVSPYDRLLRDKYRVCSTKYLFSIIDEGHNPNPNPAWIISGGPVVTAFLNHFPEVVLDLRVHQGSPLAVCALECELTCCVMLPVFHASECVGVRVGLSIYHVQGSCSYKAADLEPAKIEIKKVLEIACESHDLTLGQVWIPYETNNAFVWSTHSGDVDYALEFFWPCSRNHLILLETLLLTLSKYLPSFKFASGEQLGDELFVVDVENSSLSKILTGNKLSEASPKASNQSPLTNINNLEADDDDLAILATYRNESMLFYLRSSSTFENVMEKLNKEFELDLARTYKVEYEVSPAQWSSLACLESCRRIEDMGLVKLLVLATVGEVGWRWRTNT</sequence>
<protein>
    <submittedName>
        <fullName evidence="1">Uncharacterized protein</fullName>
    </submittedName>
</protein>
<evidence type="ECO:0000313" key="2">
    <source>
        <dbReference type="Proteomes" id="UP001056120"/>
    </source>
</evidence>